<evidence type="ECO:0000313" key="3">
    <source>
        <dbReference type="EMBL" id="QHJ01369.1"/>
    </source>
</evidence>
<evidence type="ECO:0000259" key="1">
    <source>
        <dbReference type="Pfam" id="PF01796"/>
    </source>
</evidence>
<dbReference type="InterPro" id="IPR052513">
    <property type="entry name" value="Thioester_dehydratase-like"/>
</dbReference>
<dbReference type="SUPFAM" id="SSF50249">
    <property type="entry name" value="Nucleic acid-binding proteins"/>
    <property type="match status" value="1"/>
</dbReference>
<dbReference type="EMBL" id="CP047650">
    <property type="protein sequence ID" value="QHJ01369.1"/>
    <property type="molecule type" value="Genomic_DNA"/>
</dbReference>
<feature type="domain" description="ChsH2 C-terminal OB-fold" evidence="1">
    <location>
        <begin position="56"/>
        <end position="113"/>
    </location>
</feature>
<sequence>MPTDHTPSAVGPDAHYAQSLAEGRWQVQRCNSCQRAIFFPRTACPACGSADYAWFAPSGRGVVHSTTVMRRPPAAGGDLHLCLVDLEEGFRMMSRVEGVAPESVAIGDRVQAALVEHAGAALVVFHPQGGSV</sequence>
<dbReference type="Gene3D" id="6.10.30.10">
    <property type="match status" value="1"/>
</dbReference>
<dbReference type="InterPro" id="IPR022002">
    <property type="entry name" value="ChsH2_Znr"/>
</dbReference>
<dbReference type="GO" id="GO:0003677">
    <property type="term" value="F:DNA binding"/>
    <property type="evidence" value="ECO:0007669"/>
    <property type="project" value="UniProtKB-KW"/>
</dbReference>
<reference evidence="3 4" key="1">
    <citation type="submission" date="2020-01" db="EMBL/GenBank/DDBJ databases">
        <title>Genome sequencing of strain KACC 21265.</title>
        <authorList>
            <person name="Heo J."/>
            <person name="Kim S.-J."/>
            <person name="Kim J.-S."/>
            <person name="Hong S.-B."/>
            <person name="Kwon S.-W."/>
        </authorList>
    </citation>
    <scope>NUCLEOTIDE SEQUENCE [LARGE SCALE GENOMIC DNA]</scope>
    <source>
        <strain evidence="3 4">KACC 21265</strain>
    </source>
</reference>
<feature type="domain" description="ChsH2 rubredoxin-like zinc ribbon" evidence="2">
    <location>
        <begin position="19"/>
        <end position="52"/>
    </location>
</feature>
<dbReference type="PANTHER" id="PTHR34075">
    <property type="entry name" value="BLR3430 PROTEIN"/>
    <property type="match status" value="1"/>
</dbReference>
<organism evidence="3 4">
    <name type="scientific">Xylophilus rhododendri</name>
    <dbReference type="NCBI Taxonomy" id="2697032"/>
    <lineage>
        <taxon>Bacteria</taxon>
        <taxon>Pseudomonadati</taxon>
        <taxon>Pseudomonadota</taxon>
        <taxon>Betaproteobacteria</taxon>
        <taxon>Burkholderiales</taxon>
        <taxon>Xylophilus</taxon>
    </lineage>
</organism>
<gene>
    <name evidence="3" type="ORF">GT347_01880</name>
</gene>
<proteinExistence type="predicted"/>
<accession>A0A857JF01</accession>
<keyword evidence="4" id="KW-1185">Reference proteome</keyword>
<evidence type="ECO:0000259" key="2">
    <source>
        <dbReference type="Pfam" id="PF12172"/>
    </source>
</evidence>
<dbReference type="InterPro" id="IPR002878">
    <property type="entry name" value="ChsH2_C"/>
</dbReference>
<dbReference type="PANTHER" id="PTHR34075:SF5">
    <property type="entry name" value="BLR3430 PROTEIN"/>
    <property type="match status" value="1"/>
</dbReference>
<evidence type="ECO:0000313" key="4">
    <source>
        <dbReference type="Proteomes" id="UP000464787"/>
    </source>
</evidence>
<name>A0A857JF01_9BURK</name>
<keyword evidence="3" id="KW-0238">DNA-binding</keyword>
<dbReference type="Proteomes" id="UP000464787">
    <property type="component" value="Chromosome"/>
</dbReference>
<dbReference type="Pfam" id="PF12172">
    <property type="entry name" value="zf-ChsH2"/>
    <property type="match status" value="1"/>
</dbReference>
<protein>
    <submittedName>
        <fullName evidence="3">DNA-binding protein</fullName>
    </submittedName>
</protein>
<dbReference type="Pfam" id="PF01796">
    <property type="entry name" value="OB_ChsH2_C"/>
    <property type="match status" value="1"/>
</dbReference>
<dbReference type="KEGG" id="xyk:GT347_01880"/>
<dbReference type="AlphaFoldDB" id="A0A857JF01"/>
<dbReference type="InterPro" id="IPR012340">
    <property type="entry name" value="NA-bd_OB-fold"/>
</dbReference>